<dbReference type="Gene3D" id="3.40.50.720">
    <property type="entry name" value="NAD(P)-binding Rossmann-like Domain"/>
    <property type="match status" value="1"/>
</dbReference>
<dbReference type="InterPro" id="IPR050984">
    <property type="entry name" value="Gfo/Idh/MocA_domain"/>
</dbReference>
<reference evidence="6" key="1">
    <citation type="journal article" date="2019" name="Int. J. Syst. Evol. Microbiol.">
        <title>The Global Catalogue of Microorganisms (GCM) 10K type strain sequencing project: providing services to taxonomists for standard genome sequencing and annotation.</title>
        <authorList>
            <consortium name="The Broad Institute Genomics Platform"/>
            <consortium name="The Broad Institute Genome Sequencing Center for Infectious Disease"/>
            <person name="Wu L."/>
            <person name="Ma J."/>
        </authorList>
    </citation>
    <scope>NUCLEOTIDE SEQUENCE [LARGE SCALE GENOMIC DNA]</scope>
    <source>
        <strain evidence="6">CGMCC 4.7241</strain>
    </source>
</reference>
<organism evidence="5 6">
    <name type="scientific">Tenggerimyces flavus</name>
    <dbReference type="NCBI Taxonomy" id="1708749"/>
    <lineage>
        <taxon>Bacteria</taxon>
        <taxon>Bacillati</taxon>
        <taxon>Actinomycetota</taxon>
        <taxon>Actinomycetes</taxon>
        <taxon>Propionibacteriales</taxon>
        <taxon>Nocardioidaceae</taxon>
        <taxon>Tenggerimyces</taxon>
    </lineage>
</organism>
<evidence type="ECO:0000313" key="5">
    <source>
        <dbReference type="EMBL" id="MFC3760751.1"/>
    </source>
</evidence>
<dbReference type="Gene3D" id="3.30.360.10">
    <property type="entry name" value="Dihydrodipicolinate Reductase, domain 2"/>
    <property type="match status" value="1"/>
</dbReference>
<evidence type="ECO:0000259" key="4">
    <source>
        <dbReference type="Pfam" id="PF22725"/>
    </source>
</evidence>
<feature type="domain" description="GFO/IDH/MocA-like oxidoreductase" evidence="4">
    <location>
        <begin position="133"/>
        <end position="248"/>
    </location>
</feature>
<dbReference type="InterPro" id="IPR000683">
    <property type="entry name" value="Gfo/Idh/MocA-like_OxRdtase_N"/>
</dbReference>
<gene>
    <name evidence="5" type="ORF">ACFOUW_07865</name>
</gene>
<evidence type="ECO:0000256" key="2">
    <source>
        <dbReference type="ARBA" id="ARBA00023002"/>
    </source>
</evidence>
<name>A0ABV7Y637_9ACTN</name>
<dbReference type="EMBL" id="JBHRZH010000006">
    <property type="protein sequence ID" value="MFC3760751.1"/>
    <property type="molecule type" value="Genomic_DNA"/>
</dbReference>
<comment type="similarity">
    <text evidence="1">Belongs to the Gfo/Idh/MocA family.</text>
</comment>
<dbReference type="SUPFAM" id="SSF51735">
    <property type="entry name" value="NAD(P)-binding Rossmann-fold domains"/>
    <property type="match status" value="1"/>
</dbReference>
<evidence type="ECO:0000313" key="6">
    <source>
        <dbReference type="Proteomes" id="UP001595699"/>
    </source>
</evidence>
<evidence type="ECO:0000259" key="3">
    <source>
        <dbReference type="Pfam" id="PF01408"/>
    </source>
</evidence>
<protein>
    <submittedName>
        <fullName evidence="5">Gfo/Idh/MocA family protein</fullName>
    </submittedName>
</protein>
<proteinExistence type="inferred from homology"/>
<dbReference type="PANTHER" id="PTHR22604:SF105">
    <property type="entry name" value="TRANS-1,2-DIHYDROBENZENE-1,2-DIOL DEHYDROGENASE"/>
    <property type="match status" value="1"/>
</dbReference>
<keyword evidence="6" id="KW-1185">Reference proteome</keyword>
<dbReference type="PANTHER" id="PTHR22604">
    <property type="entry name" value="OXIDOREDUCTASES"/>
    <property type="match status" value="1"/>
</dbReference>
<dbReference type="Proteomes" id="UP001595699">
    <property type="component" value="Unassembled WGS sequence"/>
</dbReference>
<sequence length="331" mass="36009">MSRRIRWGVVATGNIAGVFTRELGLLPDHEVVAVGSRSKRRAERFALHWNVPNAYGSYQEVVDDPDVDVVYVATPHSDHLETTRYALERSKPVLCEKAFTVNAKEAKELIDLARSNNTFLMEAMWMRCNPLHLRLKDLVNSGDLGEPRQVKAELGFVAEYDPKGRLFAPDLAGGALLDVGVYPIAFAHHLLGAPQTVHATAAKAPTGVDASVGVLLGYESGAVATCVGSLDATLPGQATFAGTEGWVELDRSFHDTNRFVVHRPGKDPEPVTVELLGVGYTYEALEVARCLAAGLVESPLVTHADTLAVMEVLDTVRDQIGVRYPNDEDVR</sequence>
<comment type="caution">
    <text evidence="5">The sequence shown here is derived from an EMBL/GenBank/DDBJ whole genome shotgun (WGS) entry which is preliminary data.</text>
</comment>
<accession>A0ABV7Y637</accession>
<dbReference type="InterPro" id="IPR055170">
    <property type="entry name" value="GFO_IDH_MocA-like_dom"/>
</dbReference>
<keyword evidence="2" id="KW-0560">Oxidoreductase</keyword>
<dbReference type="SUPFAM" id="SSF55347">
    <property type="entry name" value="Glyceraldehyde-3-phosphate dehydrogenase-like, C-terminal domain"/>
    <property type="match status" value="1"/>
</dbReference>
<feature type="domain" description="Gfo/Idh/MocA-like oxidoreductase N-terminal" evidence="3">
    <location>
        <begin position="5"/>
        <end position="121"/>
    </location>
</feature>
<dbReference type="RefSeq" id="WP_205117002.1">
    <property type="nucleotide sequence ID" value="NZ_JAFBCM010000001.1"/>
</dbReference>
<evidence type="ECO:0000256" key="1">
    <source>
        <dbReference type="ARBA" id="ARBA00010928"/>
    </source>
</evidence>
<dbReference type="InterPro" id="IPR036291">
    <property type="entry name" value="NAD(P)-bd_dom_sf"/>
</dbReference>
<dbReference type="Pfam" id="PF22725">
    <property type="entry name" value="GFO_IDH_MocA_C3"/>
    <property type="match status" value="1"/>
</dbReference>
<dbReference type="Pfam" id="PF01408">
    <property type="entry name" value="GFO_IDH_MocA"/>
    <property type="match status" value="1"/>
</dbReference>